<keyword evidence="2" id="KW-1185">Reference proteome</keyword>
<organism evidence="1 2">
    <name type="scientific">Parelaphostrongylus tenuis</name>
    <name type="common">Meningeal worm</name>
    <dbReference type="NCBI Taxonomy" id="148309"/>
    <lineage>
        <taxon>Eukaryota</taxon>
        <taxon>Metazoa</taxon>
        <taxon>Ecdysozoa</taxon>
        <taxon>Nematoda</taxon>
        <taxon>Chromadorea</taxon>
        <taxon>Rhabditida</taxon>
        <taxon>Rhabditina</taxon>
        <taxon>Rhabditomorpha</taxon>
        <taxon>Strongyloidea</taxon>
        <taxon>Metastrongylidae</taxon>
        <taxon>Parelaphostrongylus</taxon>
    </lineage>
</organism>
<reference evidence="1" key="1">
    <citation type="submission" date="2021-06" db="EMBL/GenBank/DDBJ databases">
        <title>Parelaphostrongylus tenuis whole genome reference sequence.</title>
        <authorList>
            <person name="Garwood T.J."/>
            <person name="Larsen P.A."/>
            <person name="Fountain-Jones N.M."/>
            <person name="Garbe J.R."/>
            <person name="Macchietto M.G."/>
            <person name="Kania S.A."/>
            <person name="Gerhold R.W."/>
            <person name="Richards J.E."/>
            <person name="Wolf T.M."/>
        </authorList>
    </citation>
    <scope>NUCLEOTIDE SEQUENCE</scope>
    <source>
        <strain evidence="1">MNPRO001-30</strain>
        <tissue evidence="1">Meninges</tissue>
    </source>
</reference>
<evidence type="ECO:0000313" key="2">
    <source>
        <dbReference type="Proteomes" id="UP001196413"/>
    </source>
</evidence>
<protein>
    <submittedName>
        <fullName evidence="1">Uncharacterized protein</fullName>
    </submittedName>
</protein>
<dbReference type="Proteomes" id="UP001196413">
    <property type="component" value="Unassembled WGS sequence"/>
</dbReference>
<proteinExistence type="predicted"/>
<evidence type="ECO:0000313" key="1">
    <source>
        <dbReference type="EMBL" id="KAJ1371438.1"/>
    </source>
</evidence>
<gene>
    <name evidence="1" type="ORF">KIN20_033391</name>
</gene>
<name>A0AAD5WJ66_PARTN</name>
<dbReference type="AlphaFoldDB" id="A0AAD5WJ66"/>
<accession>A0AAD5WJ66</accession>
<comment type="caution">
    <text evidence="1">The sequence shown here is derived from an EMBL/GenBank/DDBJ whole genome shotgun (WGS) entry which is preliminary data.</text>
</comment>
<dbReference type="EMBL" id="JAHQIW010006983">
    <property type="protein sequence ID" value="KAJ1371438.1"/>
    <property type="molecule type" value="Genomic_DNA"/>
</dbReference>
<sequence>MSEMENGRFIGAIRITRRSDDQRNDRDASEVKVEPLAMGQARFPAHRTIYRLSTPPSEWNCQGEDSSAAKELLRQWPRF</sequence>